<dbReference type="GO" id="GO:0000725">
    <property type="term" value="P:recombinational repair"/>
    <property type="evidence" value="ECO:0007669"/>
    <property type="project" value="InterPro"/>
</dbReference>
<feature type="region of interest" description="Disordered" evidence="1">
    <location>
        <begin position="165"/>
        <end position="267"/>
    </location>
</feature>
<evidence type="ECO:0000256" key="1">
    <source>
        <dbReference type="SAM" id="MobiDB-lite"/>
    </source>
</evidence>
<dbReference type="InterPro" id="IPR028045">
    <property type="entry name" value="HROB"/>
</dbReference>
<accession>A0AAN7MLZ2</accession>
<feature type="region of interest" description="Disordered" evidence="1">
    <location>
        <begin position="353"/>
        <end position="378"/>
    </location>
</feature>
<dbReference type="Pfam" id="PF15072">
    <property type="entry name" value="HROB"/>
    <property type="match status" value="1"/>
</dbReference>
<gene>
    <name evidence="3" type="ORF">QYF61_012689</name>
</gene>
<feature type="non-terminal residue" evidence="3">
    <location>
        <position position="781"/>
    </location>
</feature>
<feature type="compositionally biased region" description="Pro residues" evidence="1">
    <location>
        <begin position="256"/>
        <end position="266"/>
    </location>
</feature>
<keyword evidence="4" id="KW-1185">Reference proteome</keyword>
<feature type="domain" description="Homologous recombination OB-fold protein OB-fold" evidence="2">
    <location>
        <begin position="483"/>
        <end position="566"/>
    </location>
</feature>
<feature type="region of interest" description="Disordered" evidence="1">
    <location>
        <begin position="34"/>
        <end position="100"/>
    </location>
</feature>
<sequence>MACRLQKLFGADGDLADEDFLSAVEDAENQFVVPGRLSPGGGPVPPSVPSPAPGLQPLRLLGPQLGHRSGKPPSLRPLAGQGEQPAGCRGPPAGGAVPQDELDNDLFLAACMELEGPELPAGASAARPPPGRWEKPPLIRMGQESPQEWAVPKKLRVGEELVSPGSGELEVRQDPLPAPRAAPAPRLVLRPSAASACPPRPPTPPGRPGSSCGSVPAPRGPAPRPFQASPCQPGATSSSMGLRVPRTPMAQGPRQSCPPPRLPPANSPALMSCVEPPPRQPLRPAPASLQTPVVTNHLVQLVTAASKAPGAAPHLPPQRKTRRFPGPAGILPQQHAGKLLEEILISAPQTPAHGAVAKPRTEGLPSSSPPTEEDFGKGPWLAMKTELGLDERDPSCFLRTYSVVMVLRKVRRAPGEGTGPGDSASRLSPGPLELFPGPGIYVGRRGLSWAACRRPVALWGCPRGRRCDKGLRVQAALKQLPKNKVPSMAVMIKTLTRTNIDAGAVFRDPTGEMQGTVHRLLLEERQSELRPGSVLLLKQVGVFSPSHRNHYLNVTPNNLLKIYPPEPEGSFSQPSPAQREVREGTVLLALEAQGCWDPPRVLPRGSGPRGPLRATGEEGGGLGGTDKSSCGSTTILCWVLQVPAQAGLLRDHPAQPPWGVPAPGDLGQGRTGNHSTEQSPGGFSLHPQSPGPGREEPVGADGCDMGELGPHCVGRKSSTSCGKQMTWMGSWESCLRISSPLRPKLTAADLGELRHGRGAGKTVTAGAVWAEPQPGEDAEQA</sequence>
<feature type="compositionally biased region" description="Low complexity" evidence="1">
    <location>
        <begin position="85"/>
        <end position="98"/>
    </location>
</feature>
<evidence type="ECO:0000313" key="3">
    <source>
        <dbReference type="EMBL" id="KAK4808619.1"/>
    </source>
</evidence>
<feature type="compositionally biased region" description="Low complexity" evidence="1">
    <location>
        <begin position="55"/>
        <end position="66"/>
    </location>
</feature>
<evidence type="ECO:0000259" key="2">
    <source>
        <dbReference type="Pfam" id="PF15072"/>
    </source>
</evidence>
<reference evidence="3 4" key="1">
    <citation type="journal article" date="2023" name="J. Hered.">
        <title>Chromosome-level genome of the wood stork (Mycteria americana) provides insight into avian chromosome evolution.</title>
        <authorList>
            <person name="Flamio R. Jr."/>
            <person name="Ramstad K.M."/>
        </authorList>
    </citation>
    <scope>NUCLEOTIDE SEQUENCE [LARGE SCALE GENOMIC DNA]</scope>
    <source>
        <strain evidence="3">JAX WOST 10</strain>
    </source>
</reference>
<dbReference type="PANTHER" id="PTHR14523:SF1">
    <property type="entry name" value="HOMOLOGOUS RECOMBINATION OB-FOLD PROTEIN"/>
    <property type="match status" value="1"/>
</dbReference>
<feature type="region of interest" description="Disordered" evidence="1">
    <location>
        <begin position="598"/>
        <end position="627"/>
    </location>
</feature>
<comment type="caution">
    <text evidence="3">The sequence shown here is derived from an EMBL/GenBank/DDBJ whole genome shotgun (WGS) entry which is preliminary data.</text>
</comment>
<dbReference type="AlphaFoldDB" id="A0AAN7MLZ2"/>
<evidence type="ECO:0000313" key="4">
    <source>
        <dbReference type="Proteomes" id="UP001333110"/>
    </source>
</evidence>
<proteinExistence type="predicted"/>
<name>A0AAN7MLZ2_MYCAM</name>
<feature type="region of interest" description="Disordered" evidence="1">
    <location>
        <begin position="650"/>
        <end position="701"/>
    </location>
</feature>
<dbReference type="PANTHER" id="PTHR14523">
    <property type="entry name" value="UNCHARACTERIZED PROTEIN C17ORF53 HOMOLOG"/>
    <property type="match status" value="1"/>
</dbReference>
<dbReference type="InterPro" id="IPR058570">
    <property type="entry name" value="HROB_OB"/>
</dbReference>
<dbReference type="Proteomes" id="UP001333110">
    <property type="component" value="Unassembled WGS sequence"/>
</dbReference>
<protein>
    <recommendedName>
        <fullName evidence="2">Homologous recombination OB-fold protein OB-fold domain-containing protein</fullName>
    </recommendedName>
</protein>
<feature type="compositionally biased region" description="Polar residues" evidence="1">
    <location>
        <begin position="671"/>
        <end position="681"/>
    </location>
</feature>
<feature type="compositionally biased region" description="Pro residues" evidence="1">
    <location>
        <begin position="198"/>
        <end position="207"/>
    </location>
</feature>
<feature type="compositionally biased region" description="Low complexity" evidence="1">
    <location>
        <begin position="183"/>
        <end position="197"/>
    </location>
</feature>
<feature type="compositionally biased region" description="Pro residues" evidence="1">
    <location>
        <begin position="42"/>
        <end position="54"/>
    </location>
</feature>
<dbReference type="EMBL" id="JAUNZN010000024">
    <property type="protein sequence ID" value="KAK4808619.1"/>
    <property type="molecule type" value="Genomic_DNA"/>
</dbReference>
<organism evidence="3 4">
    <name type="scientific">Mycteria americana</name>
    <name type="common">Wood stork</name>
    <dbReference type="NCBI Taxonomy" id="33587"/>
    <lineage>
        <taxon>Eukaryota</taxon>
        <taxon>Metazoa</taxon>
        <taxon>Chordata</taxon>
        <taxon>Craniata</taxon>
        <taxon>Vertebrata</taxon>
        <taxon>Euteleostomi</taxon>
        <taxon>Archelosauria</taxon>
        <taxon>Archosauria</taxon>
        <taxon>Dinosauria</taxon>
        <taxon>Saurischia</taxon>
        <taxon>Theropoda</taxon>
        <taxon>Coelurosauria</taxon>
        <taxon>Aves</taxon>
        <taxon>Neognathae</taxon>
        <taxon>Neoaves</taxon>
        <taxon>Aequornithes</taxon>
        <taxon>Ciconiiformes</taxon>
        <taxon>Ciconiidae</taxon>
        <taxon>Mycteria</taxon>
    </lineage>
</organism>